<evidence type="ECO:0008006" key="2">
    <source>
        <dbReference type="Google" id="ProtNLM"/>
    </source>
</evidence>
<accession>A0AAU8JM79</accession>
<dbReference type="AlphaFoldDB" id="A0AAU8JM79"/>
<protein>
    <recommendedName>
        <fullName evidence="2">Addiction module component</fullName>
    </recommendedName>
</protein>
<reference evidence="1" key="1">
    <citation type="submission" date="2024-07" db="EMBL/GenBank/DDBJ databases">
        <authorList>
            <person name="Kim Y.J."/>
            <person name="Jeong J.Y."/>
        </authorList>
    </citation>
    <scope>NUCLEOTIDE SEQUENCE</scope>
    <source>
        <strain evidence="1">GIHE-MW2</strain>
    </source>
</reference>
<gene>
    <name evidence="1" type="ORF">ABWT76_002304</name>
</gene>
<sequence>MMTLQEIIDSLDSLSVEEQDYLVELIRQRHEQKPGADFWEGFQKFRATIEKEGIIFDDEDFANLRDRTKLIP</sequence>
<name>A0AAU8JM79_9CYAN</name>
<proteinExistence type="predicted"/>
<organism evidence="1">
    <name type="scientific">Planktothricoides raciborskii GIHE-MW2</name>
    <dbReference type="NCBI Taxonomy" id="2792601"/>
    <lineage>
        <taxon>Bacteria</taxon>
        <taxon>Bacillati</taxon>
        <taxon>Cyanobacteriota</taxon>
        <taxon>Cyanophyceae</taxon>
        <taxon>Oscillatoriophycideae</taxon>
        <taxon>Oscillatoriales</taxon>
        <taxon>Oscillatoriaceae</taxon>
        <taxon>Planktothricoides</taxon>
    </lineage>
</organism>
<evidence type="ECO:0000313" key="1">
    <source>
        <dbReference type="EMBL" id="XCM39381.1"/>
    </source>
</evidence>
<dbReference type="RefSeq" id="WP_354636138.1">
    <property type="nucleotide sequence ID" value="NZ_CP159837.1"/>
</dbReference>
<dbReference type="EMBL" id="CP159837">
    <property type="protein sequence ID" value="XCM39381.1"/>
    <property type="molecule type" value="Genomic_DNA"/>
</dbReference>